<feature type="compositionally biased region" description="Basic and acidic residues" evidence="1">
    <location>
        <begin position="111"/>
        <end position="127"/>
    </location>
</feature>
<accession>A0A195F6R3</accession>
<name>A0A195F6R3_9HYME</name>
<proteinExistence type="predicted"/>
<dbReference type="EMBL" id="KQ981768">
    <property type="protein sequence ID" value="KYN35882.1"/>
    <property type="molecule type" value="Genomic_DNA"/>
</dbReference>
<evidence type="ECO:0000313" key="3">
    <source>
        <dbReference type="Proteomes" id="UP000078541"/>
    </source>
</evidence>
<sequence length="181" mass="20225">IMRGFVEKLQHVAQFRGRRTFEVVTTSAQREGACIHVHNASGVNAAAHSAAELFDPFESLGRRALATHFCFNYRTAMVSCTYDFFQLSFQLRVGLASLTTTVPSPDASTHSSERGEEGRKKGTKKEDGMTMRDLIRECMLVIGPNMTDLLWRYWTVLGPAPFHTLPPITSCRPSAVEDHHP</sequence>
<gene>
    <name evidence="2" type="ORF">ALC56_09673</name>
</gene>
<dbReference type="AlphaFoldDB" id="A0A195F6R3"/>
<protein>
    <submittedName>
        <fullName evidence="2">Uncharacterized protein</fullName>
    </submittedName>
</protein>
<evidence type="ECO:0000313" key="2">
    <source>
        <dbReference type="EMBL" id="KYN35882.1"/>
    </source>
</evidence>
<organism evidence="2 3">
    <name type="scientific">Trachymyrmex septentrionalis</name>
    <dbReference type="NCBI Taxonomy" id="34720"/>
    <lineage>
        <taxon>Eukaryota</taxon>
        <taxon>Metazoa</taxon>
        <taxon>Ecdysozoa</taxon>
        <taxon>Arthropoda</taxon>
        <taxon>Hexapoda</taxon>
        <taxon>Insecta</taxon>
        <taxon>Pterygota</taxon>
        <taxon>Neoptera</taxon>
        <taxon>Endopterygota</taxon>
        <taxon>Hymenoptera</taxon>
        <taxon>Apocrita</taxon>
        <taxon>Aculeata</taxon>
        <taxon>Formicoidea</taxon>
        <taxon>Formicidae</taxon>
        <taxon>Myrmicinae</taxon>
        <taxon>Trachymyrmex</taxon>
    </lineage>
</organism>
<keyword evidence="3" id="KW-1185">Reference proteome</keyword>
<reference evidence="2 3" key="1">
    <citation type="submission" date="2016-03" db="EMBL/GenBank/DDBJ databases">
        <title>Trachymyrmex septentrionalis WGS genome.</title>
        <authorList>
            <person name="Nygaard S."/>
            <person name="Hu H."/>
            <person name="Boomsma J."/>
            <person name="Zhang G."/>
        </authorList>
    </citation>
    <scope>NUCLEOTIDE SEQUENCE [LARGE SCALE GENOMIC DNA]</scope>
    <source>
        <strain evidence="2">Tsep2-gDNA-1</strain>
        <tissue evidence="2">Whole body</tissue>
    </source>
</reference>
<feature type="non-terminal residue" evidence="2">
    <location>
        <position position="1"/>
    </location>
</feature>
<dbReference type="Proteomes" id="UP000078541">
    <property type="component" value="Unassembled WGS sequence"/>
</dbReference>
<feature type="region of interest" description="Disordered" evidence="1">
    <location>
        <begin position="102"/>
        <end position="127"/>
    </location>
</feature>
<evidence type="ECO:0000256" key="1">
    <source>
        <dbReference type="SAM" id="MobiDB-lite"/>
    </source>
</evidence>